<dbReference type="PRINTS" id="PR00420">
    <property type="entry name" value="RNGMNOXGNASE"/>
</dbReference>
<dbReference type="GO" id="GO:0008688">
    <property type="term" value="F:3-(3-hydroxyphenyl)propionate hydroxylase activity"/>
    <property type="evidence" value="ECO:0007669"/>
    <property type="project" value="UniProtKB-EC"/>
</dbReference>
<feature type="domain" description="FAD-binding" evidence="2">
    <location>
        <begin position="6"/>
        <end position="342"/>
    </location>
</feature>
<dbReference type="NCBIfam" id="NF004829">
    <property type="entry name" value="PRK06183.1-3"/>
    <property type="match status" value="1"/>
</dbReference>
<organism evidence="3 4">
    <name type="scientific">Streptomyces neyagawaensis</name>
    <dbReference type="NCBI Taxonomy" id="42238"/>
    <lineage>
        <taxon>Bacteria</taxon>
        <taxon>Bacillati</taxon>
        <taxon>Actinomycetota</taxon>
        <taxon>Actinomycetes</taxon>
        <taxon>Kitasatosporales</taxon>
        <taxon>Streptomycetaceae</taxon>
        <taxon>Streptomyces</taxon>
    </lineage>
</organism>
<dbReference type="InterPro" id="IPR050631">
    <property type="entry name" value="PheA/TfdB_FAD_monoxygenase"/>
</dbReference>
<evidence type="ECO:0000259" key="2">
    <source>
        <dbReference type="Pfam" id="PF01494"/>
    </source>
</evidence>
<protein>
    <submittedName>
        <fullName evidence="3">Bifunctional 3-(3-hydroxy-phenyl)propionate/3-hydroxycinnamic acid hydroxylase</fullName>
        <ecNumber evidence="3">1.14.13.127</ecNumber>
    </submittedName>
</protein>
<dbReference type="InterPro" id="IPR002938">
    <property type="entry name" value="FAD-bd"/>
</dbReference>
<dbReference type="Pfam" id="PF01494">
    <property type="entry name" value="FAD_binding_3"/>
    <property type="match status" value="1"/>
</dbReference>
<sequence length="533" mass="58468">MNRPNFDVAVIGLGPVGELAALLLAREGLSVLALEREADVYPEPRVGVLDGEAMRTLQKAGVYERAIVDMLPGTGAQWMSPRGKVVVTTLPTEKPQGHPWITPIHQPALDRHLRSALAESGTADVRLSHTVTRLTQDSGGVDLEFLDARGALGQARAGIVLGCDGANSKVRQLIGATLVGSDFTDTWIVIDAKLPEPIPHIPYFQMWLDPAAPRLTGRLASGLHRWERKLMPGEDRDEMLSADAAQRIIGRDTDPDKAEIRRHLIYDFRAKCASQWRVDRVLLCGDAAHLMPPMVGQGLNSGIRDVTNLIWKVAAVLRSGAPLESLDTYEAERRPHAEAITNLSVRAGQLTTIGSAKAAAARDAVAGTVLRIPALRNAARQGRWRKPARYRRGLLSGRTSPLSPVGRLFPQPIVRTFEGEERLLDDVAGTGWRIIGWGDHPGESLSPRGQHLAETVLRATFVTFTEAGRRPTRPGARSDVLEDVEGVARPFFRRKPILLVRPDNYVYASLSRERLEEVLDQLARQIAPQWGGK</sequence>
<dbReference type="Gene3D" id="3.30.70.2450">
    <property type="match status" value="1"/>
</dbReference>
<dbReference type="PANTHER" id="PTHR43476:SF3">
    <property type="entry name" value="FAD-BINDING MONOOXYGENASE"/>
    <property type="match status" value="1"/>
</dbReference>
<reference evidence="3 4" key="1">
    <citation type="submission" date="2024-06" db="EMBL/GenBank/DDBJ databases">
        <title>The Natural Products Discovery Center: Release of the First 8490 Sequenced Strains for Exploring Actinobacteria Biosynthetic Diversity.</title>
        <authorList>
            <person name="Kalkreuter E."/>
            <person name="Kautsar S.A."/>
            <person name="Yang D."/>
            <person name="Bader C.D."/>
            <person name="Teijaro C.N."/>
            <person name="Fluegel L."/>
            <person name="Davis C.M."/>
            <person name="Simpson J.R."/>
            <person name="Lauterbach L."/>
            <person name="Steele A.D."/>
            <person name="Gui C."/>
            <person name="Meng S."/>
            <person name="Li G."/>
            <person name="Viehrig K."/>
            <person name="Ye F."/>
            <person name="Su P."/>
            <person name="Kiefer A.F."/>
            <person name="Nichols A."/>
            <person name="Cepeda A.J."/>
            <person name="Yan W."/>
            <person name="Fan B."/>
            <person name="Jiang Y."/>
            <person name="Adhikari A."/>
            <person name="Zheng C.-J."/>
            <person name="Schuster L."/>
            <person name="Cowan T.M."/>
            <person name="Smanski M.J."/>
            <person name="Chevrette M.G."/>
            <person name="De Carvalho L.P.S."/>
            <person name="Shen B."/>
        </authorList>
    </citation>
    <scope>NUCLEOTIDE SEQUENCE [LARGE SCALE GENOMIC DNA]</scope>
    <source>
        <strain evidence="3 4">NPDC046851</strain>
    </source>
</reference>
<proteinExistence type="predicted"/>
<dbReference type="SUPFAM" id="SSF51905">
    <property type="entry name" value="FAD/NAD(P)-binding domain"/>
    <property type="match status" value="1"/>
</dbReference>
<evidence type="ECO:0000256" key="1">
    <source>
        <dbReference type="ARBA" id="ARBA00023002"/>
    </source>
</evidence>
<keyword evidence="1 3" id="KW-0560">Oxidoreductase</keyword>
<dbReference type="Gene3D" id="3.50.50.60">
    <property type="entry name" value="FAD/NAD(P)-binding domain"/>
    <property type="match status" value="1"/>
</dbReference>
<keyword evidence="4" id="KW-1185">Reference proteome</keyword>
<accession>A0ABV3AUN9</accession>
<name>A0ABV3AUN9_9ACTN</name>
<dbReference type="InterPro" id="IPR036188">
    <property type="entry name" value="FAD/NAD-bd_sf"/>
</dbReference>
<dbReference type="EMBL" id="JBEYXT010000022">
    <property type="protein sequence ID" value="MEU6800885.1"/>
    <property type="molecule type" value="Genomic_DNA"/>
</dbReference>
<dbReference type="PANTHER" id="PTHR43476">
    <property type="entry name" value="3-(3-HYDROXY-PHENYL)PROPIONATE/3-HYDROXYCINNAMIC ACID HYDROXYLASE"/>
    <property type="match status" value="1"/>
</dbReference>
<evidence type="ECO:0000313" key="3">
    <source>
        <dbReference type="EMBL" id="MEU6800885.1"/>
    </source>
</evidence>
<dbReference type="Proteomes" id="UP001551189">
    <property type="component" value="Unassembled WGS sequence"/>
</dbReference>
<comment type="caution">
    <text evidence="3">The sequence shown here is derived from an EMBL/GenBank/DDBJ whole genome shotgun (WGS) entry which is preliminary data.</text>
</comment>
<gene>
    <name evidence="3" type="ORF">ABZ931_07700</name>
</gene>
<evidence type="ECO:0000313" key="4">
    <source>
        <dbReference type="Proteomes" id="UP001551189"/>
    </source>
</evidence>
<dbReference type="RefSeq" id="WP_359692169.1">
    <property type="nucleotide sequence ID" value="NZ_JBEYXT010000022.1"/>
</dbReference>
<dbReference type="EC" id="1.14.13.127" evidence="3"/>